<protein>
    <submittedName>
        <fullName evidence="1">QCR10 protein</fullName>
    </submittedName>
</protein>
<organism evidence="1 2">
    <name type="scientific">Bucorvus abyssinicus</name>
    <name type="common">Northern ground-hornbill</name>
    <name type="synonym">Abyssinian ground-hornbill</name>
    <dbReference type="NCBI Taxonomy" id="153643"/>
    <lineage>
        <taxon>Eukaryota</taxon>
        <taxon>Metazoa</taxon>
        <taxon>Chordata</taxon>
        <taxon>Craniata</taxon>
        <taxon>Vertebrata</taxon>
        <taxon>Euteleostomi</taxon>
        <taxon>Archelosauria</taxon>
        <taxon>Archosauria</taxon>
        <taxon>Dinosauria</taxon>
        <taxon>Saurischia</taxon>
        <taxon>Theropoda</taxon>
        <taxon>Coelurosauria</taxon>
        <taxon>Aves</taxon>
        <taxon>Neognathae</taxon>
        <taxon>Neoaves</taxon>
        <taxon>Telluraves</taxon>
        <taxon>Coraciimorphae</taxon>
        <taxon>Bucerotiformes</taxon>
        <taxon>Bucorvidae</taxon>
        <taxon>Bucorvus</taxon>
    </lineage>
</organism>
<dbReference type="InterPro" id="IPR015089">
    <property type="entry name" value="UQCR"/>
</dbReference>
<name>A0A7K4YFV9_BUCAB</name>
<gene>
    <name evidence="1" type="primary">Uqcr11</name>
    <name evidence="1" type="ORF">BUCABY_R13175</name>
</gene>
<dbReference type="InterPro" id="IPR029027">
    <property type="entry name" value="Single_a-helix_sf"/>
</dbReference>
<feature type="non-terminal residue" evidence="1">
    <location>
        <position position="56"/>
    </location>
</feature>
<keyword evidence="2" id="KW-1185">Reference proteome</keyword>
<evidence type="ECO:0000313" key="2">
    <source>
        <dbReference type="Proteomes" id="UP000551127"/>
    </source>
</evidence>
<dbReference type="Proteomes" id="UP000551127">
    <property type="component" value="Unassembled WGS sequence"/>
</dbReference>
<dbReference type="PANTHER" id="PTHR15420">
    <property type="entry name" value="UBIQUINOL-CYTOCHROME C REDUCTASE COMPLEX 6.4 KD PROTEIN"/>
    <property type="match status" value="1"/>
</dbReference>
<dbReference type="FunFam" id="1.20.5.220:FF:000005">
    <property type="entry name" value="cytochrome b-c1 complex subunit 10"/>
    <property type="match status" value="1"/>
</dbReference>
<reference evidence="1 2" key="1">
    <citation type="submission" date="2019-09" db="EMBL/GenBank/DDBJ databases">
        <title>Bird 10,000 Genomes (B10K) Project - Family phase.</title>
        <authorList>
            <person name="Zhang G."/>
        </authorList>
    </citation>
    <scope>NUCLEOTIDE SEQUENCE [LARGE SCALE GENOMIC DNA]</scope>
    <source>
        <strain evidence="1">B10K-DU-012-80</strain>
    </source>
</reference>
<dbReference type="GO" id="GO:0006122">
    <property type="term" value="P:mitochondrial electron transport, ubiquinol to cytochrome c"/>
    <property type="evidence" value="ECO:0007669"/>
    <property type="project" value="InterPro"/>
</dbReference>
<dbReference type="Gene3D" id="1.20.5.220">
    <property type="match status" value="1"/>
</dbReference>
<dbReference type="EMBL" id="VYZL01001679">
    <property type="protein sequence ID" value="NWR57918.1"/>
    <property type="molecule type" value="Genomic_DNA"/>
</dbReference>
<dbReference type="AlphaFoldDB" id="A0A7K4YFV9"/>
<dbReference type="GO" id="GO:0005743">
    <property type="term" value="C:mitochondrial inner membrane"/>
    <property type="evidence" value="ECO:0007669"/>
    <property type="project" value="TreeGrafter"/>
</dbReference>
<dbReference type="PANTHER" id="PTHR15420:SF2">
    <property type="entry name" value="CYTOCHROME B-C1 COMPLEX SUBUNIT 10"/>
    <property type="match status" value="1"/>
</dbReference>
<dbReference type="Pfam" id="PF08997">
    <property type="entry name" value="UCR_6-4kD"/>
    <property type="match status" value="1"/>
</dbReference>
<comment type="caution">
    <text evidence="1">The sequence shown here is derived from an EMBL/GenBank/DDBJ whole genome shotgun (WGS) entry which is preliminary data.</text>
</comment>
<feature type="non-terminal residue" evidence="1">
    <location>
        <position position="1"/>
    </location>
</feature>
<proteinExistence type="predicted"/>
<dbReference type="SUPFAM" id="SSF81518">
    <property type="entry name" value="Subunit XI (6.4 kDa protein) of cytochrome bc1 complex (Ubiquinol-cytochrome c reductase)"/>
    <property type="match status" value="1"/>
</dbReference>
<sequence>MLSKVLGPRYVQLLQNWIPTLATWGGVTGVGVIWVSDWKLVLQYVPYIGGKYKTED</sequence>
<evidence type="ECO:0000313" key="1">
    <source>
        <dbReference type="EMBL" id="NWR57918.1"/>
    </source>
</evidence>
<accession>A0A7K4YFV9</accession>